<dbReference type="Gene3D" id="1.10.10.10">
    <property type="entry name" value="Winged helix-like DNA-binding domain superfamily/Winged helix DNA-binding domain"/>
    <property type="match status" value="1"/>
</dbReference>
<dbReference type="PANTHER" id="PTHR30136">
    <property type="entry name" value="HELIX-TURN-HELIX TRANSCRIPTIONAL REGULATOR, ICLR FAMILY"/>
    <property type="match status" value="1"/>
</dbReference>
<dbReference type="EMBL" id="CP063208">
    <property type="protein sequence ID" value="QOS14088.1"/>
    <property type="molecule type" value="Genomic_DNA"/>
</dbReference>
<evidence type="ECO:0000313" key="6">
    <source>
        <dbReference type="EMBL" id="QOS14088.1"/>
    </source>
</evidence>
<dbReference type="AlphaFoldDB" id="A0A871BM53"/>
<dbReference type="InterPro" id="IPR050707">
    <property type="entry name" value="HTH_MetabolicPath_Reg"/>
</dbReference>
<dbReference type="SMART" id="SM00346">
    <property type="entry name" value="HTH_ICLR"/>
    <property type="match status" value="1"/>
</dbReference>
<evidence type="ECO:0000256" key="2">
    <source>
        <dbReference type="ARBA" id="ARBA00023125"/>
    </source>
</evidence>
<dbReference type="RefSeq" id="WP_193494234.1">
    <property type="nucleotide sequence ID" value="NZ_CP063208.1"/>
</dbReference>
<feature type="domain" description="IclR-ED" evidence="5">
    <location>
        <begin position="76"/>
        <end position="260"/>
    </location>
</feature>
<dbReference type="GeneID" id="59461607"/>
<dbReference type="InterPro" id="IPR005471">
    <property type="entry name" value="Tscrpt_reg_IclR_N"/>
</dbReference>
<evidence type="ECO:0000256" key="1">
    <source>
        <dbReference type="ARBA" id="ARBA00023015"/>
    </source>
</evidence>
<evidence type="ECO:0000259" key="4">
    <source>
        <dbReference type="PROSITE" id="PS51077"/>
    </source>
</evidence>
<dbReference type="GO" id="GO:0003700">
    <property type="term" value="F:DNA-binding transcription factor activity"/>
    <property type="evidence" value="ECO:0007669"/>
    <property type="project" value="TreeGrafter"/>
</dbReference>
<feature type="domain" description="HTH iclR-type" evidence="4">
    <location>
        <begin position="16"/>
        <end position="75"/>
    </location>
</feature>
<gene>
    <name evidence="6" type="ORF">HfgLR_25030</name>
</gene>
<dbReference type="Pfam" id="PF01614">
    <property type="entry name" value="IclR_C"/>
    <property type="match status" value="1"/>
</dbReference>
<keyword evidence="1" id="KW-0805">Transcription regulation</keyword>
<dbReference type="SUPFAM" id="SSF46785">
    <property type="entry name" value="Winged helix' DNA-binding domain"/>
    <property type="match status" value="1"/>
</dbReference>
<keyword evidence="2" id="KW-0238">DNA-binding</keyword>
<sequence>MTTNDEPQTETSSGPLSTLLKSFSIIEYLYDVDGATAKDIAAAFDLPMSTAYLYLNTLVSAGYVVKDGSTFSLGLQFLQLGSGIRNRMGVYTAAKGHLRGVAEKSEELVELQVEENGKGVIVMREESERAIDDNTFVGQRENLHTSAVGKAILAHLSEERVLEIVEEHGLVPQTTQTITDEEELFEELEKIRERGVAYSEEESVLGVRGVGAPIISDEGDVKGAVSISGPTNRITDERLQNDLQRLVLEVTNIIELEIRHYH</sequence>
<dbReference type="Pfam" id="PF09339">
    <property type="entry name" value="HTH_IclR"/>
    <property type="match status" value="1"/>
</dbReference>
<reference evidence="6" key="1">
    <citation type="journal article" date="2021" name="Front. Microbiol.">
        <title>Cellular and Genomic Properties of Haloferax gibbonsii LR2-5, the Host of Euryarchaeal Virus HFTV1.</title>
        <authorList>
            <person name="Tittes C."/>
            <person name="Schwarzer S."/>
            <person name="Pfeiffer F."/>
            <person name="Dyall-Smith M."/>
            <person name="Rodriguez-Franco M."/>
            <person name="Oksanen H.M."/>
            <person name="Quax T.E.F."/>
        </authorList>
    </citation>
    <scope>NUCLEOTIDE SEQUENCE</scope>
    <source>
        <strain evidence="6">LR2-5</strain>
    </source>
</reference>
<geneLocation type="plasmid" evidence="6 7">
    <name>pHGLR3</name>
</geneLocation>
<dbReference type="InterPro" id="IPR029016">
    <property type="entry name" value="GAF-like_dom_sf"/>
</dbReference>
<dbReference type="Gene3D" id="3.30.450.40">
    <property type="match status" value="1"/>
</dbReference>
<dbReference type="Proteomes" id="UP000663064">
    <property type="component" value="Plasmid pHGLR3"/>
</dbReference>
<protein>
    <submittedName>
        <fullName evidence="6">IclR family transcription regulator</fullName>
    </submittedName>
</protein>
<dbReference type="GO" id="GO:0003677">
    <property type="term" value="F:DNA binding"/>
    <property type="evidence" value="ECO:0007669"/>
    <property type="project" value="UniProtKB-KW"/>
</dbReference>
<dbReference type="InterPro" id="IPR014757">
    <property type="entry name" value="Tscrpt_reg_IclR_C"/>
</dbReference>
<evidence type="ECO:0000256" key="3">
    <source>
        <dbReference type="ARBA" id="ARBA00023163"/>
    </source>
</evidence>
<keyword evidence="6" id="KW-0614">Plasmid</keyword>
<accession>A0A871BM53</accession>
<dbReference type="GO" id="GO:0045892">
    <property type="term" value="P:negative regulation of DNA-templated transcription"/>
    <property type="evidence" value="ECO:0007669"/>
    <property type="project" value="TreeGrafter"/>
</dbReference>
<proteinExistence type="predicted"/>
<dbReference type="InterPro" id="IPR036390">
    <property type="entry name" value="WH_DNA-bd_sf"/>
</dbReference>
<dbReference type="InterPro" id="IPR036388">
    <property type="entry name" value="WH-like_DNA-bd_sf"/>
</dbReference>
<dbReference type="PANTHER" id="PTHR30136:SF35">
    <property type="entry name" value="HTH-TYPE TRANSCRIPTIONAL REGULATOR RV1719"/>
    <property type="match status" value="1"/>
</dbReference>
<dbReference type="PROSITE" id="PS51078">
    <property type="entry name" value="ICLR_ED"/>
    <property type="match status" value="1"/>
</dbReference>
<dbReference type="PROSITE" id="PS51077">
    <property type="entry name" value="HTH_ICLR"/>
    <property type="match status" value="1"/>
</dbReference>
<dbReference type="SUPFAM" id="SSF55781">
    <property type="entry name" value="GAF domain-like"/>
    <property type="match status" value="1"/>
</dbReference>
<evidence type="ECO:0000259" key="5">
    <source>
        <dbReference type="PROSITE" id="PS51078"/>
    </source>
</evidence>
<name>A0A871BM53_HALGI</name>
<organism evidence="6 7">
    <name type="scientific">Haloferax gibbonsii</name>
    <dbReference type="NCBI Taxonomy" id="35746"/>
    <lineage>
        <taxon>Archaea</taxon>
        <taxon>Methanobacteriati</taxon>
        <taxon>Methanobacteriota</taxon>
        <taxon>Stenosarchaea group</taxon>
        <taxon>Halobacteria</taxon>
        <taxon>Halobacteriales</taxon>
        <taxon>Haloferacaceae</taxon>
        <taxon>Haloferax</taxon>
    </lineage>
</organism>
<evidence type="ECO:0000313" key="7">
    <source>
        <dbReference type="Proteomes" id="UP000663064"/>
    </source>
</evidence>
<keyword evidence="3" id="KW-0804">Transcription</keyword>